<dbReference type="GO" id="GO:0004519">
    <property type="term" value="F:endonuclease activity"/>
    <property type="evidence" value="ECO:0007669"/>
    <property type="project" value="InterPro"/>
</dbReference>
<proteinExistence type="predicted"/>
<dbReference type="Proteomes" id="UP000764045">
    <property type="component" value="Unassembled WGS sequence"/>
</dbReference>
<dbReference type="GO" id="GO:0008270">
    <property type="term" value="F:zinc ion binding"/>
    <property type="evidence" value="ECO:0007669"/>
    <property type="project" value="InterPro"/>
</dbReference>
<dbReference type="EMBL" id="JACJJL010000008">
    <property type="protein sequence ID" value="MBM6661308.1"/>
    <property type="molecule type" value="Genomic_DNA"/>
</dbReference>
<dbReference type="RefSeq" id="WP_205108886.1">
    <property type="nucleotide sequence ID" value="NZ_JACJJL010000008.1"/>
</dbReference>
<name>A0A938WNL9_9BACT</name>
<evidence type="ECO:0000313" key="3">
    <source>
        <dbReference type="Proteomes" id="UP000764045"/>
    </source>
</evidence>
<evidence type="ECO:0000313" key="2">
    <source>
        <dbReference type="EMBL" id="MBM6661308.1"/>
    </source>
</evidence>
<comment type="caution">
    <text evidence="2">The sequence shown here is derived from an EMBL/GenBank/DDBJ whole genome shotgun (WGS) entry which is preliminary data.</text>
</comment>
<dbReference type="GO" id="GO:0003676">
    <property type="term" value="F:nucleic acid binding"/>
    <property type="evidence" value="ECO:0007669"/>
    <property type="project" value="InterPro"/>
</dbReference>
<dbReference type="PANTHER" id="PTHR39639">
    <property type="entry name" value="CHROMOSOME 16, WHOLE GENOME SHOTGUN SEQUENCE"/>
    <property type="match status" value="1"/>
</dbReference>
<dbReference type="InterPro" id="IPR002711">
    <property type="entry name" value="HNH"/>
</dbReference>
<dbReference type="InterPro" id="IPR013087">
    <property type="entry name" value="Znf_C2H2_type"/>
</dbReference>
<sequence length="365" mass="42172">MEIKLQRITIRQLVEGFTNNDEEGVTGYGGRLNIRPKYQREFVYDDKQKMAVIDTVFKGYPLNVMYWVETGDEAYELLDGQQRTMSICSYFAGEFFVDLDGNQKGYGNLTRDERERFLGYNMMVYICTGGTDSERIEWFQTINIAGEKLTGQEILNAIYCSEWVTELKRKFSKTGCVAMKLGGDYVKGSAIRQDVLHTVLGWISGGDVAAYMARHQRDTNADREWQYFQRVMAWIKSVFPRVRREMKDVGWGVLYDKYKERDFSATELEARVAALMEDEDVSRKVGVYPYVLSGDERQLSIRAFTPRMKREAYERQHGICPSCGLHFDLSGMEGDHITPWHEGGRTVADNCQMLCRDCNRRKGGR</sequence>
<dbReference type="AlphaFoldDB" id="A0A938WNL9"/>
<dbReference type="SMART" id="SM00507">
    <property type="entry name" value="HNHc"/>
    <property type="match status" value="1"/>
</dbReference>
<evidence type="ECO:0000259" key="1">
    <source>
        <dbReference type="PROSITE" id="PS00028"/>
    </source>
</evidence>
<dbReference type="PANTHER" id="PTHR39639:SF1">
    <property type="entry name" value="DUF262 DOMAIN-CONTAINING PROTEIN"/>
    <property type="match status" value="1"/>
</dbReference>
<keyword evidence="3" id="KW-1185">Reference proteome</keyword>
<dbReference type="Pfam" id="PF03235">
    <property type="entry name" value="GmrSD_N"/>
    <property type="match status" value="1"/>
</dbReference>
<dbReference type="CDD" id="cd00085">
    <property type="entry name" value="HNHc"/>
    <property type="match status" value="1"/>
</dbReference>
<organism evidence="2 3">
    <name type="scientific">Marseilla massiliensis</name>
    <dbReference type="NCBI Taxonomy" id="1841864"/>
    <lineage>
        <taxon>Bacteria</taxon>
        <taxon>Pseudomonadati</taxon>
        <taxon>Bacteroidota</taxon>
        <taxon>Bacteroidia</taxon>
        <taxon>Bacteroidales</taxon>
        <taxon>Prevotellaceae</taxon>
        <taxon>Marseilla</taxon>
    </lineage>
</organism>
<feature type="domain" description="C2H2-type" evidence="1">
    <location>
        <begin position="320"/>
        <end position="341"/>
    </location>
</feature>
<protein>
    <submittedName>
        <fullName evidence="2">DUF262 domain-containing protein</fullName>
    </submittedName>
</protein>
<reference evidence="2 3" key="1">
    <citation type="journal article" date="2021" name="Sci. Rep.">
        <title>The distribution of antibiotic resistance genes in chicken gut microbiota commensals.</title>
        <authorList>
            <person name="Juricova H."/>
            <person name="Matiasovicova J."/>
            <person name="Kubasova T."/>
            <person name="Cejkova D."/>
            <person name="Rychlik I."/>
        </authorList>
    </citation>
    <scope>NUCLEOTIDE SEQUENCE [LARGE SCALE GENOMIC DNA]</scope>
    <source>
        <strain evidence="2 3">An819</strain>
    </source>
</reference>
<dbReference type="Gene3D" id="1.10.30.50">
    <property type="match status" value="1"/>
</dbReference>
<dbReference type="InterPro" id="IPR003615">
    <property type="entry name" value="HNH_nuc"/>
</dbReference>
<dbReference type="Pfam" id="PF01844">
    <property type="entry name" value="HNH"/>
    <property type="match status" value="1"/>
</dbReference>
<dbReference type="PROSITE" id="PS00028">
    <property type="entry name" value="ZINC_FINGER_C2H2_1"/>
    <property type="match status" value="1"/>
</dbReference>
<gene>
    <name evidence="2" type="ORF">H6B30_05985</name>
</gene>
<dbReference type="InterPro" id="IPR004919">
    <property type="entry name" value="GmrSD_N"/>
</dbReference>
<accession>A0A938WNL9</accession>